<dbReference type="EMBL" id="AKKV01000036">
    <property type="protein sequence ID" value="EIT84299.1"/>
    <property type="molecule type" value="Genomic_DNA"/>
</dbReference>
<protein>
    <recommendedName>
        <fullName evidence="3">DUF3574 domain-containing protein</fullName>
    </recommendedName>
</protein>
<dbReference type="Pfam" id="PF12098">
    <property type="entry name" value="DUF3574"/>
    <property type="match status" value="1"/>
</dbReference>
<dbReference type="Proteomes" id="UP000004080">
    <property type="component" value="Unassembled WGS sequence"/>
</dbReference>
<proteinExistence type="predicted"/>
<dbReference type="PATRIC" id="fig|1196324.3.peg.3267"/>
<dbReference type="InterPro" id="IPR021957">
    <property type="entry name" value="DUF3574"/>
</dbReference>
<dbReference type="RefSeq" id="WP_007203267.1">
    <property type="nucleotide sequence ID" value="NZ_AKKV01000036.1"/>
</dbReference>
<dbReference type="STRING" id="1196324.A374_15973"/>
<accession>I8AFY3</accession>
<comment type="caution">
    <text evidence="1">The sequence shown here is derived from an EMBL/GenBank/DDBJ whole genome shotgun (WGS) entry which is preliminary data.</text>
</comment>
<name>I8AFY3_9BACL</name>
<organism evidence="1 2">
    <name type="scientific">Fictibacillus macauensis ZFHKF-1</name>
    <dbReference type="NCBI Taxonomy" id="1196324"/>
    <lineage>
        <taxon>Bacteria</taxon>
        <taxon>Bacillati</taxon>
        <taxon>Bacillota</taxon>
        <taxon>Bacilli</taxon>
        <taxon>Bacillales</taxon>
        <taxon>Fictibacillaceae</taxon>
        <taxon>Fictibacillus</taxon>
    </lineage>
</organism>
<gene>
    <name evidence="1" type="ORF">A374_15973</name>
</gene>
<evidence type="ECO:0000313" key="2">
    <source>
        <dbReference type="Proteomes" id="UP000004080"/>
    </source>
</evidence>
<keyword evidence="2" id="KW-1185">Reference proteome</keyword>
<reference evidence="1 2" key="1">
    <citation type="journal article" date="2012" name="J. Bacteriol.">
        <title>Genome of Bacillus macauensis ZFHKF-1, a Long-Chain-Forming Bacterium.</title>
        <authorList>
            <person name="Cai L."/>
            <person name="Zhang T."/>
        </authorList>
    </citation>
    <scope>NUCLEOTIDE SEQUENCE [LARGE SCALE GENOMIC DNA]</scope>
    <source>
        <strain evidence="1 2">ZFHKF-1</strain>
    </source>
</reference>
<sequence length="120" mass="13604">MGQFKTGVTQGFNFTTGTNYRITVGINDGDTNCQPIPTAQALAYIERVCSVTFPNGYTVLESVTGYTDRRTGRPYVQTSFVIIVLNTTEAEVLECVSLYSQRFNQRILVERTRVDYTYYK</sequence>
<evidence type="ECO:0008006" key="3">
    <source>
        <dbReference type="Google" id="ProtNLM"/>
    </source>
</evidence>
<evidence type="ECO:0000313" key="1">
    <source>
        <dbReference type="EMBL" id="EIT84299.1"/>
    </source>
</evidence>
<dbReference type="AlphaFoldDB" id="I8AFY3"/>